<feature type="chain" id="PRO_5039069801" evidence="2">
    <location>
        <begin position="25"/>
        <end position="436"/>
    </location>
</feature>
<keyword evidence="2" id="KW-0732">Signal</keyword>
<gene>
    <name evidence="3" type="primary">cebE_2</name>
    <name evidence="3" type="ORF">AFE02nite_30090</name>
</gene>
<dbReference type="SUPFAM" id="SSF53850">
    <property type="entry name" value="Periplasmic binding protein-like II"/>
    <property type="match status" value="1"/>
</dbReference>
<dbReference type="RefSeq" id="WP_034247992.1">
    <property type="nucleotide sequence ID" value="NZ_BJYK01000010.1"/>
</dbReference>
<dbReference type="Gene3D" id="3.40.190.10">
    <property type="entry name" value="Periplasmic binding protein-like II"/>
    <property type="match status" value="1"/>
</dbReference>
<dbReference type="InterPro" id="IPR050490">
    <property type="entry name" value="Bact_solute-bd_prot1"/>
</dbReference>
<feature type="signal peptide" evidence="2">
    <location>
        <begin position="1"/>
        <end position="24"/>
    </location>
</feature>
<accession>A0A511Z1E6</accession>
<dbReference type="PANTHER" id="PTHR43649:SF32">
    <property type="entry name" value="SUGAR BINDING SECRETED PROTEIN"/>
    <property type="match status" value="1"/>
</dbReference>
<evidence type="ECO:0000313" key="3">
    <source>
        <dbReference type="EMBL" id="GEN81275.1"/>
    </source>
</evidence>
<evidence type="ECO:0000313" key="4">
    <source>
        <dbReference type="Proteomes" id="UP000321484"/>
    </source>
</evidence>
<dbReference type="InterPro" id="IPR006059">
    <property type="entry name" value="SBP"/>
</dbReference>
<dbReference type="PANTHER" id="PTHR43649">
    <property type="entry name" value="ARABINOSE-BINDING PROTEIN-RELATED"/>
    <property type="match status" value="1"/>
</dbReference>
<dbReference type="OrthoDB" id="3226017at2"/>
<dbReference type="EMBL" id="BJYK01000010">
    <property type="protein sequence ID" value="GEN81275.1"/>
    <property type="molecule type" value="Genomic_DNA"/>
</dbReference>
<evidence type="ECO:0000256" key="1">
    <source>
        <dbReference type="SAM" id="MobiDB-lite"/>
    </source>
</evidence>
<comment type="caution">
    <text evidence="3">The sequence shown here is derived from an EMBL/GenBank/DDBJ whole genome shotgun (WGS) entry which is preliminary data.</text>
</comment>
<dbReference type="Proteomes" id="UP000321484">
    <property type="component" value="Unassembled WGS sequence"/>
</dbReference>
<dbReference type="Pfam" id="PF13416">
    <property type="entry name" value="SBP_bac_8"/>
    <property type="match status" value="1"/>
</dbReference>
<protein>
    <submittedName>
        <fullName evidence="3">Sugar ABC transporter substrate-binding protein</fullName>
    </submittedName>
</protein>
<name>A0A511Z1E6_9CELL</name>
<feature type="region of interest" description="Disordered" evidence="1">
    <location>
        <begin position="26"/>
        <end position="45"/>
    </location>
</feature>
<keyword evidence="4" id="KW-1185">Reference proteome</keyword>
<dbReference type="PROSITE" id="PS51257">
    <property type="entry name" value="PROKAR_LIPOPROTEIN"/>
    <property type="match status" value="1"/>
</dbReference>
<organism evidence="3 4">
    <name type="scientific">Actinotalea fermentans</name>
    <dbReference type="NCBI Taxonomy" id="43671"/>
    <lineage>
        <taxon>Bacteria</taxon>
        <taxon>Bacillati</taxon>
        <taxon>Actinomycetota</taxon>
        <taxon>Actinomycetes</taxon>
        <taxon>Micrococcales</taxon>
        <taxon>Cellulomonadaceae</taxon>
        <taxon>Actinotalea</taxon>
    </lineage>
</organism>
<sequence>MRTTRKRAFALVAGMSTIALLASACGGSGDDTTDEPAGDGGTETTDEEITLTISTFNEWGYDTLLDQYMEEHPNITIEHNKFATSNEARDQFNTSLAAGSGLADVVGVEVDWMPEIMQYSDQFVDLASDSVEGRWQDWKVGQATTPDGKLVGYGIDIGPEAIAYRADLFEAAGLPSDREAVAELFGGEGATWDDFFAVGDQFTANSDVPFYDSGAAIYQGMINQIEAAYEDPESNDIVAVDNSEVKDIYDTIMSHTDLSAGLQQWNEDWVNSFQNNGFAVMLAPSWMLGVISGNAEGVTGWDIANVFPGGGGNWGGSFLTVPTQSSHPEEAKALADWLTAPEQQLVAFQTTGNFPSQVEAQNSDELGTITNEFFNNAPIGTIFAERAAAVTVAPYKGPNYFAINDAMAQAINRVEVDGTDDAASSWAKWVEAVQAL</sequence>
<proteinExistence type="predicted"/>
<reference evidence="3 4" key="1">
    <citation type="submission" date="2019-07" db="EMBL/GenBank/DDBJ databases">
        <title>Whole genome shotgun sequence of Actinotalea fermentans NBRC 105374.</title>
        <authorList>
            <person name="Hosoyama A."/>
            <person name="Uohara A."/>
            <person name="Ohji S."/>
            <person name="Ichikawa N."/>
        </authorList>
    </citation>
    <scope>NUCLEOTIDE SEQUENCE [LARGE SCALE GENOMIC DNA]</scope>
    <source>
        <strain evidence="3 4">NBRC 105374</strain>
    </source>
</reference>
<dbReference type="AlphaFoldDB" id="A0A511Z1E6"/>
<evidence type="ECO:0000256" key="2">
    <source>
        <dbReference type="SAM" id="SignalP"/>
    </source>
</evidence>